<feature type="compositionally biased region" description="Basic residues" evidence="5">
    <location>
        <begin position="562"/>
        <end position="577"/>
    </location>
</feature>
<feature type="region of interest" description="Disordered" evidence="5">
    <location>
        <begin position="660"/>
        <end position="697"/>
    </location>
</feature>
<keyword evidence="8" id="KW-1185">Reference proteome</keyword>
<dbReference type="AlphaFoldDB" id="A0AAF5DE48"/>
<keyword evidence="1" id="KW-0805">Transcription regulation</keyword>
<evidence type="ECO:0000313" key="8">
    <source>
        <dbReference type="Proteomes" id="UP000035681"/>
    </source>
</evidence>
<feature type="region of interest" description="Disordered" evidence="5">
    <location>
        <begin position="520"/>
        <end position="587"/>
    </location>
</feature>
<evidence type="ECO:0000256" key="5">
    <source>
        <dbReference type="SAM" id="MobiDB-lite"/>
    </source>
</evidence>
<keyword evidence="4" id="KW-0863">Zinc-finger</keyword>
<feature type="compositionally biased region" description="Basic and acidic residues" evidence="5">
    <location>
        <begin position="541"/>
        <end position="561"/>
    </location>
</feature>
<feature type="region of interest" description="Disordered" evidence="5">
    <location>
        <begin position="412"/>
        <end position="433"/>
    </location>
</feature>
<keyword evidence="6" id="KW-0812">Transmembrane</keyword>
<dbReference type="CDD" id="cd00202">
    <property type="entry name" value="ZnF_GATA"/>
    <property type="match status" value="1"/>
</dbReference>
<dbReference type="GO" id="GO:0043565">
    <property type="term" value="F:sequence-specific DNA binding"/>
    <property type="evidence" value="ECO:0007669"/>
    <property type="project" value="InterPro"/>
</dbReference>
<dbReference type="WBParaSite" id="TCONS_00011038.p1">
    <property type="protein sequence ID" value="TCONS_00011038.p1"/>
    <property type="gene ID" value="XLOC_005010"/>
</dbReference>
<feature type="compositionally biased region" description="Basic and acidic residues" evidence="5">
    <location>
        <begin position="660"/>
        <end position="669"/>
    </location>
</feature>
<name>A0AAF5DE48_STRER</name>
<evidence type="ECO:0000256" key="3">
    <source>
        <dbReference type="ARBA" id="ARBA00023242"/>
    </source>
</evidence>
<evidence type="ECO:0000256" key="6">
    <source>
        <dbReference type="SAM" id="Phobius"/>
    </source>
</evidence>
<evidence type="ECO:0000259" key="7">
    <source>
        <dbReference type="PROSITE" id="PS50114"/>
    </source>
</evidence>
<feature type="transmembrane region" description="Helical" evidence="6">
    <location>
        <begin position="374"/>
        <end position="396"/>
    </location>
</feature>
<keyword evidence="3" id="KW-0539">Nucleus</keyword>
<evidence type="ECO:0000256" key="2">
    <source>
        <dbReference type="ARBA" id="ARBA00023163"/>
    </source>
</evidence>
<keyword evidence="6" id="KW-1133">Transmembrane helix</keyword>
<dbReference type="SMART" id="SM00401">
    <property type="entry name" value="ZnF_GATA"/>
    <property type="match status" value="1"/>
</dbReference>
<feature type="domain" description="GATA-type" evidence="7">
    <location>
        <begin position="220"/>
        <end position="274"/>
    </location>
</feature>
<reference evidence="9" key="1">
    <citation type="submission" date="2024-02" db="UniProtKB">
        <authorList>
            <consortium name="WormBaseParasite"/>
        </authorList>
    </citation>
    <scope>IDENTIFICATION</scope>
</reference>
<dbReference type="GO" id="GO:0008270">
    <property type="term" value="F:zinc ion binding"/>
    <property type="evidence" value="ECO:0007669"/>
    <property type="project" value="UniProtKB-KW"/>
</dbReference>
<proteinExistence type="predicted"/>
<sequence>ILSLKSQKIKIQNSNIIFNNIPTMDNFDFQTFYNSSKEHNYFKNITSQSISENKKNFFCIPFQEQQQYYDNYYYTDQDSYCYSQPFDLYNQWMEDTTIENVKNSYIYENKDLYSYNIPPTTILNDQPNVNSIKENYKDHSYSSNKTIKPTFQQNTSLSSNELSLTSISPPQIENDTSLERISPHPGTLYLMPTLIRSSKKEKKNDVSKISKGRVSKKPSMHINSSCITCGTTETTLWRRDINGFPECNPCNLYYRTHQIKRPPRLFKNGKILKRNGKNKQLKGTFGCSPLNDNYDKDFINFDNNIIPKNKRIESNFEEYSSNRIMIDEKSNSMLGYFNDNHKNATSQNYFFPKIDTSTEKPKEKPKETPTTRRVGLWIGIGTIIFIIIIVCGYTIFRKIKKRNMIKNVEKIKKSKKGSKKNTSISTKSQDTTSDVISSNIKVEDLNSFKKKSDPKKETKNKELLEKKDANKEVSSTKSTTSNPSKQTYQFREKKSSNSKINENIDTIAVMKSQLENIKKVTTNRKSGKKSKESSSSTTQSDNKDKDNIKKTNKVSNEEDNKKKKKRNKKSKCSKNSKSKSQSDENSKEIFYSCSSDAIEKSTSSSNFRPSLALSDNEIEKLNRIHKSTNSFSFKKSDNNMKAKKIDNSNSTTSCINNMKNIEKDTVKRDNNKHKSSKINENTYKKNNKNGQEVNKSKNIEETTYTVTEPEDIIEYNVSKNAQCKDENIQNINLINNGTYLNQSFINLPSDFTHSLIQKSKSTRKGSVPLIKSYIPKTPDDYSQFNEIQSFVRNGQYSQWVKKRVTPSVFDYEIEKSTIKKPKERFEIVDETSKTEDNSIEYDIVFFKHFYIKIHISMFDKDSMKATEWLKQLKEYIEDNRLSDEEAKNFFLEKIPFETYNHLQNLLEPKMISDSDVSIKKILDLFGDLYRYYRSITEYGLVEENVLANEEDHDDVHLKKFSNVQFKKFIITIDVFIMSIVTKCKTRLILQFKTHLIMTMIIFPPDDKFKGARLHRIGFERHSLYLAPSRSQYIEIWKCHCLIPNSWENIIKIHFKELIFKVYGFDKINDVIYCLCIGILDDCEYPEILLLKIDTLKFNSYIMLKLDIDSGDEFENNVLIDNISIISSNGGLFMYDSSIIKGDIPYWEIKITNNGTFKIINQKIIDKECEERKNLLSTRFPVILDAKERKVLRFTNTSSVLIYNKDLEDWVEYTISIDNDLNPSLIENKGLKESYGSMGHRVKAVESKLQIVSDGNYIIGNVLDKHKYHFYEFQVNERKKEYSFKILSCFKWNEDYFKMFYPMIGNDKIIFISDASITIVPLKPLSLCEAMFWQYQKLHCKVSKNNVYVGGISQEEIKNIIGCKGIKSLI</sequence>
<dbReference type="Pfam" id="PF00320">
    <property type="entry name" value="GATA"/>
    <property type="match status" value="1"/>
</dbReference>
<organism evidence="8 9">
    <name type="scientific">Strongyloides stercoralis</name>
    <name type="common">Threadworm</name>
    <dbReference type="NCBI Taxonomy" id="6248"/>
    <lineage>
        <taxon>Eukaryota</taxon>
        <taxon>Metazoa</taxon>
        <taxon>Ecdysozoa</taxon>
        <taxon>Nematoda</taxon>
        <taxon>Chromadorea</taxon>
        <taxon>Rhabditida</taxon>
        <taxon>Tylenchina</taxon>
        <taxon>Panagrolaimomorpha</taxon>
        <taxon>Strongyloidoidea</taxon>
        <taxon>Strongyloididae</taxon>
        <taxon>Strongyloides</taxon>
    </lineage>
</organism>
<dbReference type="SUPFAM" id="SSF57716">
    <property type="entry name" value="Glucocorticoid receptor-like (DNA-binding domain)"/>
    <property type="match status" value="1"/>
</dbReference>
<evidence type="ECO:0000256" key="4">
    <source>
        <dbReference type="PROSITE-ProRule" id="PRU00094"/>
    </source>
</evidence>
<accession>A0AAF5DE48</accession>
<feature type="compositionally biased region" description="Basic and acidic residues" evidence="5">
    <location>
        <begin position="449"/>
        <end position="471"/>
    </location>
</feature>
<keyword evidence="4" id="KW-0862">Zinc</keyword>
<dbReference type="PROSITE" id="PS50114">
    <property type="entry name" value="GATA_ZN_FINGER_2"/>
    <property type="match status" value="1"/>
</dbReference>
<feature type="compositionally biased region" description="Low complexity" evidence="5">
    <location>
        <begin position="475"/>
        <end position="487"/>
    </location>
</feature>
<dbReference type="Gene3D" id="3.30.50.10">
    <property type="entry name" value="Erythroid Transcription Factor GATA-1, subunit A"/>
    <property type="match status" value="1"/>
</dbReference>
<feature type="region of interest" description="Disordered" evidence="5">
    <location>
        <begin position="449"/>
        <end position="501"/>
    </location>
</feature>
<dbReference type="InterPro" id="IPR013088">
    <property type="entry name" value="Znf_NHR/GATA"/>
</dbReference>
<evidence type="ECO:0000313" key="9">
    <source>
        <dbReference type="WBParaSite" id="TCONS_00011038.p1"/>
    </source>
</evidence>
<keyword evidence="2" id="KW-0804">Transcription</keyword>
<dbReference type="GO" id="GO:0006355">
    <property type="term" value="P:regulation of DNA-templated transcription"/>
    <property type="evidence" value="ECO:0007669"/>
    <property type="project" value="InterPro"/>
</dbReference>
<protein>
    <submittedName>
        <fullName evidence="9">NudC domain-containing protein 1</fullName>
    </submittedName>
</protein>
<keyword evidence="4" id="KW-0479">Metal-binding</keyword>
<dbReference type="Proteomes" id="UP000035681">
    <property type="component" value="Unplaced"/>
</dbReference>
<evidence type="ECO:0000256" key="1">
    <source>
        <dbReference type="ARBA" id="ARBA00023015"/>
    </source>
</evidence>
<dbReference type="InterPro" id="IPR000679">
    <property type="entry name" value="Znf_GATA"/>
</dbReference>
<keyword evidence="6" id="KW-0472">Membrane</keyword>